<dbReference type="InterPro" id="IPR029070">
    <property type="entry name" value="Chitinase_insertion_sf"/>
</dbReference>
<feature type="compositionally biased region" description="Basic and acidic residues" evidence="7">
    <location>
        <begin position="346"/>
        <end position="355"/>
    </location>
</feature>
<keyword evidence="8" id="KW-0732">Signal</keyword>
<proteinExistence type="inferred from homology"/>
<accession>A0AAQ4DMF2</accession>
<dbReference type="PANTHER" id="PTHR11177">
    <property type="entry name" value="CHITINASE"/>
    <property type="match status" value="1"/>
</dbReference>
<evidence type="ECO:0000256" key="4">
    <source>
        <dbReference type="ARBA" id="ARBA00023157"/>
    </source>
</evidence>
<dbReference type="InterPro" id="IPR050314">
    <property type="entry name" value="Glycosyl_Hydrlase_18"/>
</dbReference>
<dbReference type="Pfam" id="PF01607">
    <property type="entry name" value="CBM_14"/>
    <property type="match status" value="1"/>
</dbReference>
<dbReference type="Pfam" id="PF00704">
    <property type="entry name" value="Glyco_hydro_18"/>
    <property type="match status" value="1"/>
</dbReference>
<evidence type="ECO:0000313" key="11">
    <source>
        <dbReference type="Proteomes" id="UP001321473"/>
    </source>
</evidence>
<feature type="signal peptide" evidence="8">
    <location>
        <begin position="1"/>
        <end position="21"/>
    </location>
</feature>
<evidence type="ECO:0000256" key="7">
    <source>
        <dbReference type="SAM" id="MobiDB-lite"/>
    </source>
</evidence>
<dbReference type="InterPro" id="IPR011583">
    <property type="entry name" value="Chitinase_II/V-like_cat"/>
</dbReference>
<sequence length="568" mass="61454">MEAVTVLVVVLCALSLPHGEAASLAQDGSRVFFCYWGSWSHYRDGAGKFSVGQIDASLCTHLVYAFAKLDNGVIAAFDPYLDLKDNYGLGMYEKVNKLKTTHPQLKTLLAIGGWNEGSEKYSRMASTPEGRKRFAQSVSVFLSKYGFDGLDLDWEYPAARGGGSQDKQNFVLLLEELRSVLNPKGLLLTAAVSAGKATVDAAYDVPGIMRYLDYVSVMAYDFFGSWNSYTGHCSPLGAREHGSEEEKTLNVESSIRMWLDKGADRAKLVLGMPLYGRTFTLADPRNDGFLAPTVGPGPAGPITREAGYLGYNEPTGLQQSSEDKSQTGKEERHSRPRKRSSSGARGDNKSRDRHSSFPPLPGPERGHGGEQGSSHGRSPSATRKTICSQLQSSKDWKITRDPRVVAPVAVKGNLWIGYDDAQSLTAKVEFVRSLGLAGAMVWSIETDDFQGACGTTKNPLQRAIREALASNATVTTTTLAPTTQSAGTSTTAALPSTVSTTTLVTSATTLTTTPQPVLTCTQEGFYAYPNNPRKFYRCVLRPDGSYATYVFDCAPGTVFNATLSTCTF</sequence>
<dbReference type="FunFam" id="3.20.20.80:FF:000007">
    <property type="entry name" value="Acidic mammalian chitinase"/>
    <property type="match status" value="1"/>
</dbReference>
<protein>
    <recommendedName>
        <fullName evidence="9">GH18 domain-containing protein</fullName>
    </recommendedName>
</protein>
<evidence type="ECO:0000256" key="5">
    <source>
        <dbReference type="ARBA" id="ARBA00023295"/>
    </source>
</evidence>
<dbReference type="CDD" id="cd02872">
    <property type="entry name" value="GH18_chitolectin_chitotriosidase"/>
    <property type="match status" value="1"/>
</dbReference>
<dbReference type="AlphaFoldDB" id="A0AAQ4DMF2"/>
<evidence type="ECO:0000256" key="1">
    <source>
        <dbReference type="ARBA" id="ARBA00009121"/>
    </source>
</evidence>
<dbReference type="PROSITE" id="PS01095">
    <property type="entry name" value="GH18_1"/>
    <property type="match status" value="1"/>
</dbReference>
<dbReference type="PANTHER" id="PTHR11177:SF360">
    <property type="entry name" value="CHITINASE 4-RELATED"/>
    <property type="match status" value="1"/>
</dbReference>
<reference evidence="10 11" key="1">
    <citation type="journal article" date="2023" name="Arcadia Sci">
        <title>De novo assembly of a long-read Amblyomma americanum tick genome.</title>
        <authorList>
            <person name="Chou S."/>
            <person name="Poskanzer K.E."/>
            <person name="Rollins M."/>
            <person name="Thuy-Boun P.S."/>
        </authorList>
    </citation>
    <scope>NUCLEOTIDE SEQUENCE [LARGE SCALE GENOMIC DNA]</scope>
    <source>
        <strain evidence="10">F_SG_1</strain>
        <tissue evidence="10">Salivary glands</tissue>
    </source>
</reference>
<dbReference type="GO" id="GO:0006032">
    <property type="term" value="P:chitin catabolic process"/>
    <property type="evidence" value="ECO:0007669"/>
    <property type="project" value="TreeGrafter"/>
</dbReference>
<evidence type="ECO:0000256" key="2">
    <source>
        <dbReference type="ARBA" id="ARBA00022669"/>
    </source>
</evidence>
<evidence type="ECO:0000256" key="6">
    <source>
        <dbReference type="RuleBase" id="RU000489"/>
    </source>
</evidence>
<dbReference type="InterPro" id="IPR002557">
    <property type="entry name" value="Chitin-bd_dom"/>
</dbReference>
<dbReference type="SUPFAM" id="SSF57625">
    <property type="entry name" value="Invertebrate chitin-binding proteins"/>
    <property type="match status" value="1"/>
</dbReference>
<dbReference type="EMBL" id="JARKHS020029125">
    <property type="protein sequence ID" value="KAK8763642.1"/>
    <property type="molecule type" value="Genomic_DNA"/>
</dbReference>
<keyword evidence="3 6" id="KW-0378">Hydrolase</keyword>
<evidence type="ECO:0000259" key="9">
    <source>
        <dbReference type="PROSITE" id="PS51910"/>
    </source>
</evidence>
<feature type="compositionally biased region" description="Polar residues" evidence="7">
    <location>
        <begin position="372"/>
        <end position="388"/>
    </location>
</feature>
<feature type="chain" id="PRO_5042911620" description="GH18 domain-containing protein" evidence="8">
    <location>
        <begin position="22"/>
        <end position="568"/>
    </location>
</feature>
<keyword evidence="5 6" id="KW-0326">Glycosidase</keyword>
<feature type="compositionally biased region" description="Basic and acidic residues" evidence="7">
    <location>
        <begin position="321"/>
        <end position="333"/>
    </location>
</feature>
<dbReference type="GO" id="GO:0005975">
    <property type="term" value="P:carbohydrate metabolic process"/>
    <property type="evidence" value="ECO:0007669"/>
    <property type="project" value="InterPro"/>
</dbReference>
<evidence type="ECO:0000256" key="3">
    <source>
        <dbReference type="ARBA" id="ARBA00022801"/>
    </source>
</evidence>
<feature type="region of interest" description="Disordered" evidence="7">
    <location>
        <begin position="292"/>
        <end position="388"/>
    </location>
</feature>
<dbReference type="InterPro" id="IPR017853">
    <property type="entry name" value="GH"/>
</dbReference>
<feature type="domain" description="GH18" evidence="9">
    <location>
        <begin position="30"/>
        <end position="471"/>
    </location>
</feature>
<dbReference type="GO" id="GO:0005576">
    <property type="term" value="C:extracellular region"/>
    <property type="evidence" value="ECO:0007669"/>
    <property type="project" value="InterPro"/>
</dbReference>
<keyword evidence="11" id="KW-1185">Reference proteome</keyword>
<keyword evidence="4" id="KW-1015">Disulfide bond</keyword>
<dbReference type="Gene3D" id="3.10.50.10">
    <property type="match status" value="1"/>
</dbReference>
<dbReference type="InterPro" id="IPR001223">
    <property type="entry name" value="Glyco_hydro18_cat"/>
</dbReference>
<dbReference type="Proteomes" id="UP001321473">
    <property type="component" value="Unassembled WGS sequence"/>
</dbReference>
<dbReference type="PROSITE" id="PS51910">
    <property type="entry name" value="GH18_2"/>
    <property type="match status" value="1"/>
</dbReference>
<evidence type="ECO:0000313" key="10">
    <source>
        <dbReference type="EMBL" id="KAK8763642.1"/>
    </source>
</evidence>
<dbReference type="GO" id="GO:0008061">
    <property type="term" value="F:chitin binding"/>
    <property type="evidence" value="ECO:0007669"/>
    <property type="project" value="UniProtKB-KW"/>
</dbReference>
<organism evidence="10 11">
    <name type="scientific">Amblyomma americanum</name>
    <name type="common">Lone star tick</name>
    <dbReference type="NCBI Taxonomy" id="6943"/>
    <lineage>
        <taxon>Eukaryota</taxon>
        <taxon>Metazoa</taxon>
        <taxon>Ecdysozoa</taxon>
        <taxon>Arthropoda</taxon>
        <taxon>Chelicerata</taxon>
        <taxon>Arachnida</taxon>
        <taxon>Acari</taxon>
        <taxon>Parasitiformes</taxon>
        <taxon>Ixodida</taxon>
        <taxon>Ixodoidea</taxon>
        <taxon>Ixodidae</taxon>
        <taxon>Amblyomminae</taxon>
        <taxon>Amblyomma</taxon>
    </lineage>
</organism>
<comment type="similarity">
    <text evidence="1">Belongs to the glycosyl hydrolase 18 family. Chitinase class II subfamily.</text>
</comment>
<name>A0AAQ4DMF2_AMBAM</name>
<dbReference type="SUPFAM" id="SSF51445">
    <property type="entry name" value="(Trans)glycosidases"/>
    <property type="match status" value="1"/>
</dbReference>
<gene>
    <name evidence="10" type="ORF">V5799_033754</name>
</gene>
<comment type="caution">
    <text evidence="10">The sequence shown here is derived from an EMBL/GenBank/DDBJ whole genome shotgun (WGS) entry which is preliminary data.</text>
</comment>
<evidence type="ECO:0000256" key="8">
    <source>
        <dbReference type="SAM" id="SignalP"/>
    </source>
</evidence>
<keyword evidence="2" id="KW-0147">Chitin-binding</keyword>
<dbReference type="Gene3D" id="3.20.20.80">
    <property type="entry name" value="Glycosidases"/>
    <property type="match status" value="2"/>
</dbReference>
<dbReference type="InterPro" id="IPR001579">
    <property type="entry name" value="Glyco_hydro_18_chit_AS"/>
</dbReference>
<dbReference type="SUPFAM" id="SSF54556">
    <property type="entry name" value="Chitinase insertion domain"/>
    <property type="match status" value="1"/>
</dbReference>
<dbReference type="GO" id="GO:0004568">
    <property type="term" value="F:chitinase activity"/>
    <property type="evidence" value="ECO:0007669"/>
    <property type="project" value="TreeGrafter"/>
</dbReference>
<dbReference type="InterPro" id="IPR036508">
    <property type="entry name" value="Chitin-bd_dom_sf"/>
</dbReference>
<dbReference type="SMART" id="SM00636">
    <property type="entry name" value="Glyco_18"/>
    <property type="match status" value="1"/>
</dbReference>